<proteinExistence type="predicted"/>
<dbReference type="EMBL" id="CAXAMM010015047">
    <property type="protein sequence ID" value="CAK9035396.1"/>
    <property type="molecule type" value="Genomic_DNA"/>
</dbReference>
<organism evidence="2 3">
    <name type="scientific">Durusdinium trenchii</name>
    <dbReference type="NCBI Taxonomy" id="1381693"/>
    <lineage>
        <taxon>Eukaryota</taxon>
        <taxon>Sar</taxon>
        <taxon>Alveolata</taxon>
        <taxon>Dinophyceae</taxon>
        <taxon>Suessiales</taxon>
        <taxon>Symbiodiniaceae</taxon>
        <taxon>Durusdinium</taxon>
    </lineage>
</organism>
<evidence type="ECO:0000313" key="2">
    <source>
        <dbReference type="EMBL" id="CAK9040771.1"/>
    </source>
</evidence>
<accession>A0ABP0LNI6</accession>
<keyword evidence="3" id="KW-1185">Reference proteome</keyword>
<dbReference type="EMBL" id="CAXAMM010017269">
    <property type="protein sequence ID" value="CAK9040771.1"/>
    <property type="molecule type" value="Genomic_DNA"/>
</dbReference>
<dbReference type="Proteomes" id="UP001642464">
    <property type="component" value="Unassembled WGS sequence"/>
</dbReference>
<gene>
    <name evidence="1" type="ORF">SCF082_LOCUS21265</name>
    <name evidence="2" type="ORF">SCF082_LOCUS23650</name>
</gene>
<evidence type="ECO:0000313" key="3">
    <source>
        <dbReference type="Proteomes" id="UP001642464"/>
    </source>
</evidence>
<comment type="caution">
    <text evidence="2">The sequence shown here is derived from an EMBL/GenBank/DDBJ whole genome shotgun (WGS) entry which is preliminary data.</text>
</comment>
<reference evidence="2 3" key="1">
    <citation type="submission" date="2024-02" db="EMBL/GenBank/DDBJ databases">
        <authorList>
            <person name="Chen Y."/>
            <person name="Shah S."/>
            <person name="Dougan E. K."/>
            <person name="Thang M."/>
            <person name="Chan C."/>
        </authorList>
    </citation>
    <scope>NUCLEOTIDE SEQUENCE [LARGE SCALE GENOMIC DNA]</scope>
</reference>
<name>A0ABP0LNI6_9DINO</name>
<protein>
    <submittedName>
        <fullName evidence="2">Uncharacterized protein</fullName>
    </submittedName>
</protein>
<sequence>MITDDIENLKADLALRVLFGAARHMSRTPYRWSDFLETPKSLEIDINLAVKILCRWYGDRPVVILADEVGKVKGRSFGAPGALQSHGPLGRPSLCRDVCSQQLCSNCGDVQRQQSKGLHLHFGSAGY</sequence>
<evidence type="ECO:0000313" key="1">
    <source>
        <dbReference type="EMBL" id="CAK9035396.1"/>
    </source>
</evidence>